<evidence type="ECO:0000313" key="5">
    <source>
        <dbReference type="Proteomes" id="UP000198942"/>
    </source>
</evidence>
<protein>
    <submittedName>
        <fullName evidence="4">Predicted hydrolase of the alpha/beta superfamily</fullName>
    </submittedName>
</protein>
<dbReference type="InterPro" id="IPR052558">
    <property type="entry name" value="Siderophore_Hydrolase_D"/>
</dbReference>
<dbReference type="Proteomes" id="UP000198942">
    <property type="component" value="Unassembled WGS sequence"/>
</dbReference>
<comment type="similarity">
    <text evidence="1">Belongs to the esterase D family.</text>
</comment>
<gene>
    <name evidence="4" type="ORF">SAMN05192574_11751</name>
</gene>
<dbReference type="Pfam" id="PF00756">
    <property type="entry name" value="Esterase"/>
    <property type="match status" value="1"/>
</dbReference>
<dbReference type="Pfam" id="PF07691">
    <property type="entry name" value="PA14"/>
    <property type="match status" value="1"/>
</dbReference>
<dbReference type="Gene3D" id="3.40.50.1820">
    <property type="entry name" value="alpha/beta hydrolase"/>
    <property type="match status" value="1"/>
</dbReference>
<keyword evidence="2 4" id="KW-0378">Hydrolase</keyword>
<dbReference type="Gene3D" id="3.90.182.10">
    <property type="entry name" value="Toxin - Anthrax Protective Antigen,domain 1"/>
    <property type="match status" value="1"/>
</dbReference>
<dbReference type="InterPro" id="IPR037524">
    <property type="entry name" value="PA14/GLEYA"/>
</dbReference>
<dbReference type="OrthoDB" id="9784036at2"/>
<evidence type="ECO:0000259" key="3">
    <source>
        <dbReference type="PROSITE" id="PS51820"/>
    </source>
</evidence>
<evidence type="ECO:0000256" key="2">
    <source>
        <dbReference type="ARBA" id="ARBA00022801"/>
    </source>
</evidence>
<evidence type="ECO:0000256" key="1">
    <source>
        <dbReference type="ARBA" id="ARBA00005622"/>
    </source>
</evidence>
<dbReference type="EMBL" id="FOCL01000017">
    <property type="protein sequence ID" value="SEO95823.1"/>
    <property type="molecule type" value="Genomic_DNA"/>
</dbReference>
<proteinExistence type="inferred from homology"/>
<evidence type="ECO:0000313" key="4">
    <source>
        <dbReference type="EMBL" id="SEO95823.1"/>
    </source>
</evidence>
<name>A0A1H8TZ72_9SPHI</name>
<organism evidence="4 5">
    <name type="scientific">Mucilaginibacter gossypiicola</name>
    <dbReference type="NCBI Taxonomy" id="551995"/>
    <lineage>
        <taxon>Bacteria</taxon>
        <taxon>Pseudomonadati</taxon>
        <taxon>Bacteroidota</taxon>
        <taxon>Sphingobacteriia</taxon>
        <taxon>Sphingobacteriales</taxon>
        <taxon>Sphingobacteriaceae</taxon>
        <taxon>Mucilaginibacter</taxon>
    </lineage>
</organism>
<dbReference type="GO" id="GO:0016788">
    <property type="term" value="F:hydrolase activity, acting on ester bonds"/>
    <property type="evidence" value="ECO:0007669"/>
    <property type="project" value="TreeGrafter"/>
</dbReference>
<dbReference type="InterPro" id="IPR011658">
    <property type="entry name" value="PA14_dom"/>
</dbReference>
<dbReference type="InterPro" id="IPR000801">
    <property type="entry name" value="Esterase-like"/>
</dbReference>
<dbReference type="SUPFAM" id="SSF53474">
    <property type="entry name" value="alpha/beta-Hydrolases"/>
    <property type="match status" value="1"/>
</dbReference>
<dbReference type="InterPro" id="IPR029058">
    <property type="entry name" value="AB_hydrolase_fold"/>
</dbReference>
<dbReference type="PROSITE" id="PS51820">
    <property type="entry name" value="PA14"/>
    <property type="match status" value="1"/>
</dbReference>
<reference evidence="5" key="1">
    <citation type="submission" date="2016-10" db="EMBL/GenBank/DDBJ databases">
        <authorList>
            <person name="Varghese N."/>
            <person name="Submissions S."/>
        </authorList>
    </citation>
    <scope>NUCLEOTIDE SEQUENCE [LARGE SCALE GENOMIC DNA]</scope>
    <source>
        <strain evidence="5">Gh-48</strain>
    </source>
</reference>
<feature type="domain" description="PA14" evidence="3">
    <location>
        <begin position="361"/>
        <end position="503"/>
    </location>
</feature>
<keyword evidence="5" id="KW-1185">Reference proteome</keyword>
<dbReference type="PANTHER" id="PTHR40841:SF2">
    <property type="entry name" value="SIDEROPHORE-DEGRADING ESTERASE (EUROFUNG)"/>
    <property type="match status" value="1"/>
</dbReference>
<dbReference type="SUPFAM" id="SSF56988">
    <property type="entry name" value="Anthrax protective antigen"/>
    <property type="match status" value="1"/>
</dbReference>
<dbReference type="PANTHER" id="PTHR40841">
    <property type="entry name" value="SIDEROPHORE TRIACETYLFUSARININE C ESTERASE"/>
    <property type="match status" value="1"/>
</dbReference>
<accession>A0A1H8TZ72</accession>
<dbReference type="SMART" id="SM00758">
    <property type="entry name" value="PA14"/>
    <property type="match status" value="1"/>
</dbReference>
<dbReference type="STRING" id="551995.SAMN05192574_11751"/>
<sequence length="508" mass="57366">MLTIMNFKPYLFFAVAVVLIFNQFGRAVAQDMPGKRDSINSVILNEKRVIQVILPDGYKAGSATKYDVLYITDDWNIKLGRDIQHFIADEHTMPPMIIVGVLNTDRSKDFLPTHNEGNKTSGGADKFLKFFKDELIPYIDKTYPSDGDNTLFGHSFGGVFVTYALLNEPQLFSNYIAGDPSYWWDNGVMLKQVKEKLPSLAGKGKALYIGGREGQGMKEMNINAMDSLLKKDAPAGFEWVVKAYPKESHGTVRLKNMYDGLRFAYSDYGGKPLEFHPSNGIVLKNKPIKIWYFEDTTKVHYTFDGSEPLLTSPVVKPELELTGAAKVTIRQIAGRSKFDKTTRGEFKEGNYLPAKSLKKGYQPGGLHYAYYEGQWDKLPDFKSLKPVKEGVADSTFSIDKQPRQNNFGLVLDGQIEVKQEGYYIFGLGSDDGCKVYLDNKVVIDLDGLHDGDIERSYIVPLKKGFYPLRIEYFQKEGGRKLELVYVTPDNIAKKKITPIPYALQYGQR</sequence>
<dbReference type="AlphaFoldDB" id="A0A1H8TZ72"/>